<dbReference type="Proteomes" id="UP000624709">
    <property type="component" value="Unassembled WGS sequence"/>
</dbReference>
<keyword evidence="2" id="KW-1185">Reference proteome</keyword>
<organism evidence="1 2">
    <name type="scientific">Actinoplanes palleronii</name>
    <dbReference type="NCBI Taxonomy" id="113570"/>
    <lineage>
        <taxon>Bacteria</taxon>
        <taxon>Bacillati</taxon>
        <taxon>Actinomycetota</taxon>
        <taxon>Actinomycetes</taxon>
        <taxon>Micromonosporales</taxon>
        <taxon>Micromonosporaceae</taxon>
        <taxon>Actinoplanes</taxon>
    </lineage>
</organism>
<dbReference type="EMBL" id="BOMS01000069">
    <property type="protein sequence ID" value="GIE68578.1"/>
    <property type="molecule type" value="Genomic_DNA"/>
</dbReference>
<name>A0ABQ4BD24_9ACTN</name>
<sequence length="106" mass="11132">MSRHASHASAEPACATLLHDLPEFAPPSVDVKAFLVARYGAETAHVVLALAVEHQALDQPPADRHLRLDSGLRGGGSSRFRPGWNSVMVSSEAEAEALNAGGHGDN</sequence>
<reference evidence="1 2" key="1">
    <citation type="submission" date="2021-01" db="EMBL/GenBank/DDBJ databases">
        <title>Whole genome shotgun sequence of Actinoplanes palleronii NBRC 14916.</title>
        <authorList>
            <person name="Komaki H."/>
            <person name="Tamura T."/>
        </authorList>
    </citation>
    <scope>NUCLEOTIDE SEQUENCE [LARGE SCALE GENOMIC DNA]</scope>
    <source>
        <strain evidence="1 2">NBRC 14916</strain>
    </source>
</reference>
<gene>
    <name evidence="1" type="ORF">Apa02nite_046860</name>
</gene>
<proteinExistence type="predicted"/>
<dbReference type="RefSeq" id="WP_203826888.1">
    <property type="nucleotide sequence ID" value="NZ_BAAATY010000001.1"/>
</dbReference>
<protein>
    <submittedName>
        <fullName evidence="1">Uncharacterized protein</fullName>
    </submittedName>
</protein>
<evidence type="ECO:0000313" key="1">
    <source>
        <dbReference type="EMBL" id="GIE68578.1"/>
    </source>
</evidence>
<accession>A0ABQ4BD24</accession>
<evidence type="ECO:0000313" key="2">
    <source>
        <dbReference type="Proteomes" id="UP000624709"/>
    </source>
</evidence>
<comment type="caution">
    <text evidence="1">The sequence shown here is derived from an EMBL/GenBank/DDBJ whole genome shotgun (WGS) entry which is preliminary data.</text>
</comment>